<gene>
    <name evidence="4" type="ORF">US19_C0012G0019</name>
</gene>
<evidence type="ECO:0000256" key="3">
    <source>
        <dbReference type="RuleBase" id="RU364069"/>
    </source>
</evidence>
<keyword evidence="3" id="KW-0413">Isomerase</keyword>
<name>A0A0G0F823_9BACT</name>
<dbReference type="UniPathway" id="UPA00124"/>
<dbReference type="InterPro" id="IPR011051">
    <property type="entry name" value="RmlC_Cupin_sf"/>
</dbReference>
<comment type="subunit">
    <text evidence="3">Homodimer.</text>
</comment>
<dbReference type="Proteomes" id="UP000034492">
    <property type="component" value="Unassembled WGS sequence"/>
</dbReference>
<dbReference type="Gene3D" id="2.60.120.10">
    <property type="entry name" value="Jelly Rolls"/>
    <property type="match status" value="1"/>
</dbReference>
<dbReference type="GO" id="GO:0005829">
    <property type="term" value="C:cytosol"/>
    <property type="evidence" value="ECO:0007669"/>
    <property type="project" value="TreeGrafter"/>
</dbReference>
<evidence type="ECO:0000313" key="4">
    <source>
        <dbReference type="EMBL" id="KKQ09585.1"/>
    </source>
</evidence>
<comment type="caution">
    <text evidence="4">The sequence shown here is derived from an EMBL/GenBank/DDBJ whole genome shotgun (WGS) entry which is preliminary data.</text>
</comment>
<dbReference type="NCBIfam" id="TIGR01221">
    <property type="entry name" value="rmlC"/>
    <property type="match status" value="1"/>
</dbReference>
<dbReference type="EMBL" id="LBSA01000012">
    <property type="protein sequence ID" value="KKQ09585.1"/>
    <property type="molecule type" value="Genomic_DNA"/>
</dbReference>
<feature type="active site" description="Proton donor" evidence="1">
    <location>
        <position position="131"/>
    </location>
</feature>
<protein>
    <recommendedName>
        <fullName evidence="3">dTDP-4-dehydrorhamnose 3,5-epimerase</fullName>
        <ecNumber evidence="3">5.1.3.13</ecNumber>
    </recommendedName>
    <alternativeName>
        <fullName evidence="3">Thymidine diphospho-4-keto-rhamnose 3,5-epimerase</fullName>
    </alternativeName>
</protein>
<dbReference type="SUPFAM" id="SSF51182">
    <property type="entry name" value="RmlC-like cupins"/>
    <property type="match status" value="1"/>
</dbReference>
<reference evidence="4 5" key="1">
    <citation type="journal article" date="2015" name="Nature">
        <title>rRNA introns, odd ribosomes, and small enigmatic genomes across a large radiation of phyla.</title>
        <authorList>
            <person name="Brown C.T."/>
            <person name="Hug L.A."/>
            <person name="Thomas B.C."/>
            <person name="Sharon I."/>
            <person name="Castelle C.J."/>
            <person name="Singh A."/>
            <person name="Wilkins M.J."/>
            <person name="Williams K.H."/>
            <person name="Banfield J.F."/>
        </authorList>
    </citation>
    <scope>NUCLEOTIDE SEQUENCE [LARGE SCALE GENOMIC DNA]</scope>
</reference>
<sequence length="181" mass="20576">MNDDFIKETEIEGVLIISRPVFSDDRGFFRETYRRGDLEEKTGKSFIPTQANHSRSEKGSLRGIHIAPWDKLVTAVSGKVQQVVVDLRKDSPTFGKYVSVDMGEENWVSVFIPAGCGNSFLVLSEQADYTYLATDYWEAGKEKSIIYNDPKIGISWELPNEELLLSDKDLENPTLEEYLKD</sequence>
<comment type="function">
    <text evidence="3">Catalyzes the epimerization of the C3' and C5'positions of dTDP-6-deoxy-D-xylo-4-hexulose, forming dTDP-6-deoxy-L-lyxo-4-hexulose.</text>
</comment>
<organism evidence="4 5">
    <name type="scientific">Candidatus Daviesbacteria bacterium GW2011_GWB1_36_5</name>
    <dbReference type="NCBI Taxonomy" id="1618426"/>
    <lineage>
        <taxon>Bacteria</taxon>
        <taxon>Candidatus Daviesiibacteriota</taxon>
    </lineage>
</organism>
<dbReference type="PANTHER" id="PTHR21047:SF2">
    <property type="entry name" value="THYMIDINE DIPHOSPHO-4-KETO-RHAMNOSE 3,5-EPIMERASE"/>
    <property type="match status" value="1"/>
</dbReference>
<dbReference type="Pfam" id="PF00908">
    <property type="entry name" value="dTDP_sugar_isom"/>
    <property type="match status" value="1"/>
</dbReference>
<dbReference type="AlphaFoldDB" id="A0A0G0F823"/>
<dbReference type="EC" id="5.1.3.13" evidence="3"/>
<feature type="site" description="Participates in a stacking interaction with the thymidine ring of dTDP-4-oxo-6-deoxyglucose" evidence="2">
    <location>
        <position position="137"/>
    </location>
</feature>
<evidence type="ECO:0000256" key="2">
    <source>
        <dbReference type="PIRSR" id="PIRSR600888-3"/>
    </source>
</evidence>
<evidence type="ECO:0000256" key="1">
    <source>
        <dbReference type="PIRSR" id="PIRSR600888-1"/>
    </source>
</evidence>
<dbReference type="CDD" id="cd00438">
    <property type="entry name" value="cupin_RmlC"/>
    <property type="match status" value="1"/>
</dbReference>
<dbReference type="GO" id="GO:0000271">
    <property type="term" value="P:polysaccharide biosynthetic process"/>
    <property type="evidence" value="ECO:0007669"/>
    <property type="project" value="TreeGrafter"/>
</dbReference>
<dbReference type="GO" id="GO:0019305">
    <property type="term" value="P:dTDP-rhamnose biosynthetic process"/>
    <property type="evidence" value="ECO:0007669"/>
    <property type="project" value="UniProtKB-UniRule"/>
</dbReference>
<dbReference type="GO" id="GO:0008830">
    <property type="term" value="F:dTDP-4-dehydrorhamnose 3,5-epimerase activity"/>
    <property type="evidence" value="ECO:0007669"/>
    <property type="project" value="UniProtKB-UniRule"/>
</dbReference>
<feature type="active site" description="Proton acceptor" evidence="1">
    <location>
        <position position="65"/>
    </location>
</feature>
<comment type="pathway">
    <text evidence="3">Carbohydrate biosynthesis; dTDP-L-rhamnose biosynthesis.</text>
</comment>
<comment type="catalytic activity">
    <reaction evidence="3">
        <text>dTDP-4-dehydro-6-deoxy-alpha-D-glucose = dTDP-4-dehydro-beta-L-rhamnose</text>
        <dbReference type="Rhea" id="RHEA:16969"/>
        <dbReference type="ChEBI" id="CHEBI:57649"/>
        <dbReference type="ChEBI" id="CHEBI:62830"/>
        <dbReference type="EC" id="5.1.3.13"/>
    </reaction>
</comment>
<dbReference type="InterPro" id="IPR014710">
    <property type="entry name" value="RmlC-like_jellyroll"/>
</dbReference>
<dbReference type="PATRIC" id="fig|1618426.3.peg.511"/>
<evidence type="ECO:0000313" key="5">
    <source>
        <dbReference type="Proteomes" id="UP000034492"/>
    </source>
</evidence>
<comment type="similarity">
    <text evidence="3">Belongs to the dTDP-4-dehydrorhamnose 3,5-epimerase family.</text>
</comment>
<accession>A0A0G0F823</accession>
<proteinExistence type="inferred from homology"/>
<dbReference type="InterPro" id="IPR000888">
    <property type="entry name" value="RmlC-like"/>
</dbReference>
<dbReference type="PANTHER" id="PTHR21047">
    <property type="entry name" value="DTDP-6-DEOXY-D-GLUCOSE-3,5 EPIMERASE"/>
    <property type="match status" value="1"/>
</dbReference>